<dbReference type="InterPro" id="IPR051270">
    <property type="entry name" value="Tyrosine-tRNA_ligase_regulator"/>
</dbReference>
<dbReference type="SUPFAM" id="SSF50249">
    <property type="entry name" value="Nucleic acid-binding proteins"/>
    <property type="match status" value="1"/>
</dbReference>
<dbReference type="GO" id="GO:0000049">
    <property type="term" value="F:tRNA binding"/>
    <property type="evidence" value="ECO:0007669"/>
    <property type="project" value="UniProtKB-UniRule"/>
</dbReference>
<keyword evidence="5" id="KW-0648">Protein biosynthesis</keyword>
<evidence type="ECO:0000313" key="8">
    <source>
        <dbReference type="EMBL" id="RKO94945.1"/>
    </source>
</evidence>
<organism evidence="8 10">
    <name type="scientific">Caulochytrium protostelioides</name>
    <dbReference type="NCBI Taxonomy" id="1555241"/>
    <lineage>
        <taxon>Eukaryota</taxon>
        <taxon>Fungi</taxon>
        <taxon>Fungi incertae sedis</taxon>
        <taxon>Chytridiomycota</taxon>
        <taxon>Chytridiomycota incertae sedis</taxon>
        <taxon>Chytridiomycetes</taxon>
        <taxon>Caulochytriales</taxon>
        <taxon>Caulochytriaceae</taxon>
        <taxon>Caulochytrium</taxon>
    </lineage>
</organism>
<evidence type="ECO:0000256" key="6">
    <source>
        <dbReference type="PROSITE-ProRule" id="PRU00209"/>
    </source>
</evidence>
<gene>
    <name evidence="8" type="ORF">CAUPRSCDRAFT_9509</name>
    <name evidence="9" type="ORF">CXG81DRAFT_15884</name>
</gene>
<proteinExistence type="predicted"/>
<keyword evidence="3 6" id="KW-0820">tRNA-binding</keyword>
<dbReference type="Proteomes" id="UP000274922">
    <property type="component" value="Unassembled WGS sequence"/>
</dbReference>
<dbReference type="Pfam" id="PF01588">
    <property type="entry name" value="tRNA_bind"/>
    <property type="match status" value="1"/>
</dbReference>
<reference evidence="10 11" key="1">
    <citation type="journal article" date="2018" name="Nat. Microbiol.">
        <title>Leveraging single-cell genomics to expand the fungal tree of life.</title>
        <authorList>
            <person name="Ahrendt S.R."/>
            <person name="Quandt C.A."/>
            <person name="Ciobanu D."/>
            <person name="Clum A."/>
            <person name="Salamov A."/>
            <person name="Andreopoulos B."/>
            <person name="Cheng J.F."/>
            <person name="Woyke T."/>
            <person name="Pelin A."/>
            <person name="Henrissat B."/>
            <person name="Reynolds N.K."/>
            <person name="Benny G.L."/>
            <person name="Smith M.E."/>
            <person name="James T.Y."/>
            <person name="Grigoriev I.V."/>
        </authorList>
    </citation>
    <scope>NUCLEOTIDE SEQUENCE [LARGE SCALE GENOMIC DNA]</scope>
    <source>
        <strain evidence="10 11">ATCC 52028</strain>
    </source>
</reference>
<dbReference type="EMBL" id="ML014427">
    <property type="protein sequence ID" value="RKO98473.1"/>
    <property type="molecule type" value="Genomic_DNA"/>
</dbReference>
<reference evidence="9" key="2">
    <citation type="submission" date="2018-04" db="EMBL/GenBank/DDBJ databases">
        <title>Leveraging single-cell genomics to expand the Fungal Tree of Life.</title>
        <authorList>
            <consortium name="DOE Joint Genome Institute"/>
            <person name="Ahrendt S.R."/>
            <person name="Quandt C.A."/>
            <person name="Ciobanu D."/>
            <person name="Clum A."/>
            <person name="Salamov A."/>
            <person name="Andreopoulos B."/>
            <person name="Cheng J.-F."/>
            <person name="Woyke T."/>
            <person name="Pelin A."/>
            <person name="Henrissat B."/>
            <person name="Benny G.L."/>
            <person name="Smith M.E."/>
            <person name="James T.Y."/>
            <person name="Grigoriev I.V."/>
        </authorList>
    </citation>
    <scope>NUCLEOTIDE SEQUENCE</scope>
    <source>
        <strain evidence="9">ATCC 52028</strain>
    </source>
</reference>
<reference evidence="8" key="3">
    <citation type="submission" date="2018-08" db="EMBL/GenBank/DDBJ databases">
        <title>Leveraging single-cell genomics to expand the Fungal Tree of Life.</title>
        <authorList>
            <consortium name="DOE Joint Genome Institute"/>
            <person name="Ahrendt S.R."/>
            <person name="Quandt C.A."/>
            <person name="Ciobanu D."/>
            <person name="Clum A."/>
            <person name="Salamov A."/>
            <person name="Andreopoulos B."/>
            <person name="Cheng J.-F."/>
            <person name="Woyke T."/>
            <person name="Pelin A."/>
            <person name="Henrissat B."/>
            <person name="Reynolds N."/>
            <person name="Benny G.L."/>
            <person name="Smith M.E."/>
            <person name="James T.Y."/>
            <person name="Grigoriev I.V."/>
        </authorList>
    </citation>
    <scope>NUCLEOTIDE SEQUENCE</scope>
    <source>
        <strain evidence="8">ATCC 52028</strain>
    </source>
</reference>
<dbReference type="STRING" id="1555241.A0A4P9WRB0"/>
<dbReference type="PANTHER" id="PTHR11586">
    <property type="entry name" value="TRNA-AMINOACYLATION COFACTOR ARC1 FAMILY MEMBER"/>
    <property type="match status" value="1"/>
</dbReference>
<evidence type="ECO:0000313" key="9">
    <source>
        <dbReference type="EMBL" id="RKO98473.1"/>
    </source>
</evidence>
<dbReference type="OrthoDB" id="19141at2759"/>
<dbReference type="Proteomes" id="UP000268535">
    <property type="component" value="Unassembled WGS sequence"/>
</dbReference>
<keyword evidence="2" id="KW-0963">Cytoplasm</keyword>
<dbReference type="FunFam" id="2.40.50.140:FF:000047">
    <property type="entry name" value="tyrosine--tRNA ligase, cytoplasmic isoform X2"/>
    <property type="match status" value="1"/>
</dbReference>
<dbReference type="PROSITE" id="PS50886">
    <property type="entry name" value="TRBD"/>
    <property type="match status" value="1"/>
</dbReference>
<evidence type="ECO:0000256" key="2">
    <source>
        <dbReference type="ARBA" id="ARBA00022490"/>
    </source>
</evidence>
<evidence type="ECO:0000256" key="1">
    <source>
        <dbReference type="ARBA" id="ARBA00004496"/>
    </source>
</evidence>
<evidence type="ECO:0000256" key="4">
    <source>
        <dbReference type="ARBA" id="ARBA00022884"/>
    </source>
</evidence>
<sequence>MPTLFHADAQTATKLLAEAAASATTEAPAAAAAPAKEKKAKKTKPAPVVADPISKLDIVVGKIVDVRKHPDADSLYVEQIDCGEAEPREICSGLVKYMQPEQLLNKEVLVLRNLKPVAMRGIKSFGMVLCASNAAHDQIEFCTPPAGSIPGDLVRVDGFPREPDAQINKKLFEKVQPKFRVSDDLAATYDGQPWVTNRGAITVASLAGGSIS</sequence>
<evidence type="ECO:0000259" key="7">
    <source>
        <dbReference type="PROSITE" id="PS50886"/>
    </source>
</evidence>
<dbReference type="GO" id="GO:0005737">
    <property type="term" value="C:cytoplasm"/>
    <property type="evidence" value="ECO:0007669"/>
    <property type="project" value="UniProtKB-SubCell"/>
</dbReference>
<dbReference type="EMBL" id="ML013974">
    <property type="protein sequence ID" value="RKO94945.1"/>
    <property type="molecule type" value="Genomic_DNA"/>
</dbReference>
<evidence type="ECO:0000256" key="5">
    <source>
        <dbReference type="ARBA" id="ARBA00022917"/>
    </source>
</evidence>
<dbReference type="InterPro" id="IPR002547">
    <property type="entry name" value="tRNA-bd_dom"/>
</dbReference>
<evidence type="ECO:0000313" key="11">
    <source>
        <dbReference type="Proteomes" id="UP000274922"/>
    </source>
</evidence>
<feature type="domain" description="TRNA-binding" evidence="7">
    <location>
        <begin position="52"/>
        <end position="155"/>
    </location>
</feature>
<dbReference type="PANTHER" id="PTHR11586:SF33">
    <property type="entry name" value="AMINOACYL TRNA SYNTHASE COMPLEX-INTERACTING MULTIFUNCTIONAL PROTEIN 1"/>
    <property type="match status" value="1"/>
</dbReference>
<evidence type="ECO:0000256" key="3">
    <source>
        <dbReference type="ARBA" id="ARBA00022555"/>
    </source>
</evidence>
<dbReference type="AlphaFoldDB" id="A0A4P9WRB0"/>
<keyword evidence="11" id="KW-1185">Reference proteome</keyword>
<evidence type="ECO:0000313" key="10">
    <source>
        <dbReference type="Proteomes" id="UP000268535"/>
    </source>
</evidence>
<dbReference type="CDD" id="cd02799">
    <property type="entry name" value="tRNA_bind_EMAP-II_like"/>
    <property type="match status" value="1"/>
</dbReference>
<dbReference type="Gene3D" id="2.40.50.140">
    <property type="entry name" value="Nucleic acid-binding proteins"/>
    <property type="match status" value="1"/>
</dbReference>
<accession>A0A4P9WRB0</accession>
<protein>
    <submittedName>
        <fullName evidence="8">Nucleic acid-binding protein</fullName>
    </submittedName>
</protein>
<dbReference type="GO" id="GO:0006412">
    <property type="term" value="P:translation"/>
    <property type="evidence" value="ECO:0007669"/>
    <property type="project" value="UniProtKB-KW"/>
</dbReference>
<keyword evidence="4 6" id="KW-0694">RNA-binding</keyword>
<dbReference type="InterPro" id="IPR012340">
    <property type="entry name" value="NA-bd_OB-fold"/>
</dbReference>
<name>A0A4P9WRB0_9FUNG</name>
<comment type="subcellular location">
    <subcellularLocation>
        <location evidence="1">Cytoplasm</location>
    </subcellularLocation>
</comment>